<proteinExistence type="predicted"/>
<dbReference type="EMBL" id="CALYLO010000001">
    <property type="protein sequence ID" value="CAH8243065.1"/>
    <property type="molecule type" value="Genomic_DNA"/>
</dbReference>
<keyword evidence="1" id="KW-0732">Signal</keyword>
<feature type="signal peptide" evidence="1">
    <location>
        <begin position="1"/>
        <end position="25"/>
    </location>
</feature>
<protein>
    <submittedName>
        <fullName evidence="2">Uncharacterized protein</fullName>
    </submittedName>
</protein>
<feature type="chain" id="PRO_5047120761" evidence="1">
    <location>
        <begin position="26"/>
        <end position="126"/>
    </location>
</feature>
<evidence type="ECO:0000256" key="1">
    <source>
        <dbReference type="SAM" id="SignalP"/>
    </source>
</evidence>
<reference evidence="2" key="1">
    <citation type="submission" date="2022-06" db="EMBL/GenBank/DDBJ databases">
        <authorList>
            <person name="Dietemann V."/>
            <person name="Ory F."/>
            <person name="Dainat B."/>
            <person name="Oberhansli S."/>
        </authorList>
    </citation>
    <scope>NUCLEOTIDE SEQUENCE</scope>
    <source>
        <strain evidence="2">Ena-SAMPLE-TAB-26-04-2022-14:26:32:270-5432</strain>
    </source>
</reference>
<sequence length="126" mass="13713">MKMKKNSLGVILTLALVTGIPTLLAATDNTEKAAPSKYSIASVKGKVPNYPVNEQRQTYGYGPYPYGPTQEPELIKAERENGVVGYVKASDLDSSVSSPEEVITYQESMESSGYNQSPCMNQMVKL</sequence>
<accession>A0ABM9FV89</accession>
<evidence type="ECO:0000313" key="2">
    <source>
        <dbReference type="EMBL" id="CAH8243065.1"/>
    </source>
</evidence>
<name>A0ABM9FV89_9BACL</name>
<keyword evidence="3" id="KW-1185">Reference proteome</keyword>
<dbReference type="RefSeq" id="WP_249725010.1">
    <property type="nucleotide sequence ID" value="NZ_AP031286.1"/>
</dbReference>
<organism evidence="2 3">
    <name type="scientific">Paenibacillus melissococcoides</name>
    <dbReference type="NCBI Taxonomy" id="2912268"/>
    <lineage>
        <taxon>Bacteria</taxon>
        <taxon>Bacillati</taxon>
        <taxon>Bacillota</taxon>
        <taxon>Bacilli</taxon>
        <taxon>Bacillales</taxon>
        <taxon>Paenibacillaceae</taxon>
        <taxon>Paenibacillus</taxon>
    </lineage>
</organism>
<dbReference type="Proteomes" id="UP001154322">
    <property type="component" value="Unassembled WGS sequence"/>
</dbReference>
<comment type="caution">
    <text evidence="2">The sequence shown here is derived from an EMBL/GenBank/DDBJ whole genome shotgun (WGS) entry which is preliminary data.</text>
</comment>
<evidence type="ECO:0000313" key="3">
    <source>
        <dbReference type="Proteomes" id="UP001154322"/>
    </source>
</evidence>
<gene>
    <name evidence="2" type="ORF">WJ0W_000274</name>
</gene>